<evidence type="ECO:0000256" key="2">
    <source>
        <dbReference type="ARBA" id="ARBA00006739"/>
    </source>
</evidence>
<evidence type="ECO:0000313" key="7">
    <source>
        <dbReference type="EMBL" id="MTB72300.1"/>
    </source>
</evidence>
<comment type="similarity">
    <text evidence="2">Belongs to the glycosyltransferase 2 family.</text>
</comment>
<dbReference type="PANTHER" id="PTHR43179:SF12">
    <property type="entry name" value="GALACTOFURANOSYLTRANSFERASE GLFT2"/>
    <property type="match status" value="1"/>
</dbReference>
<gene>
    <name evidence="7" type="ORF">GGG17_10015</name>
</gene>
<evidence type="ECO:0000256" key="3">
    <source>
        <dbReference type="ARBA" id="ARBA00022676"/>
    </source>
</evidence>
<feature type="domain" description="Galactofuranosyltransferase-2 C-terminal" evidence="6">
    <location>
        <begin position="446"/>
        <end position="639"/>
    </location>
</feature>
<dbReference type="Pfam" id="PF17994">
    <property type="entry name" value="Glft2_N"/>
    <property type="match status" value="1"/>
</dbReference>
<dbReference type="PANTHER" id="PTHR43179">
    <property type="entry name" value="RHAMNOSYLTRANSFERASE WBBL"/>
    <property type="match status" value="1"/>
</dbReference>
<proteinExistence type="inferred from homology"/>
<evidence type="ECO:0000256" key="4">
    <source>
        <dbReference type="ARBA" id="ARBA00022679"/>
    </source>
</evidence>
<organism evidence="7 8">
    <name type="scientific">Arsenicicoccus cauae</name>
    <dbReference type="NCBI Taxonomy" id="2663847"/>
    <lineage>
        <taxon>Bacteria</taxon>
        <taxon>Bacillati</taxon>
        <taxon>Actinomycetota</taxon>
        <taxon>Actinomycetes</taxon>
        <taxon>Micrococcales</taxon>
        <taxon>Intrasporangiaceae</taxon>
        <taxon>Arsenicicoccus</taxon>
    </lineage>
</organism>
<dbReference type="EMBL" id="WLVL01000037">
    <property type="protein sequence ID" value="MTB72300.1"/>
    <property type="molecule type" value="Genomic_DNA"/>
</dbReference>
<dbReference type="InterPro" id="IPR029044">
    <property type="entry name" value="Nucleotide-diphossugar_trans"/>
</dbReference>
<dbReference type="Pfam" id="PF13641">
    <property type="entry name" value="Glyco_tranf_2_3"/>
    <property type="match status" value="1"/>
</dbReference>
<protein>
    <submittedName>
        <fullName evidence="7">Glycosyltransferase</fullName>
    </submittedName>
</protein>
<evidence type="ECO:0000259" key="5">
    <source>
        <dbReference type="Pfam" id="PF17994"/>
    </source>
</evidence>
<name>A0A6I3IQS3_9MICO</name>
<evidence type="ECO:0000259" key="6">
    <source>
        <dbReference type="Pfam" id="PF19320"/>
    </source>
</evidence>
<accession>A0A6I3IQS3</accession>
<evidence type="ECO:0000313" key="8">
    <source>
        <dbReference type="Proteomes" id="UP000431092"/>
    </source>
</evidence>
<comment type="caution">
    <text evidence="7">The sequence shown here is derived from an EMBL/GenBank/DDBJ whole genome shotgun (WGS) entry which is preliminary data.</text>
</comment>
<evidence type="ECO:0000256" key="1">
    <source>
        <dbReference type="ARBA" id="ARBA00004776"/>
    </source>
</evidence>
<sequence length="650" mass="74151">MTTRRPIRGRRPVDDLAGEGRRTAMRVIFPYDGDLDTLNLYIDLPKGASQEEVHPDDVLGRHSVRVRPGRRLSMGSYFNAFPASYWRRWTVATETRLTVRTRGEGAVIVYRSNARGNQQRVDSVRVDGETTSTFDLPFTTFGDGGWYWFDLVAGTDGMVLEGADWSVAESDRPYGTVSLGVTTFNRADYCVRNLGVVADDEDLRAVLDEMIIVDQGTKLVEDEPEFPALAERMGEQLRVIRQDNLGGSGGFARNQYEAAVGGRSDYVVMLDDDIQLEPESIIRITTFADLCRRPTLVGGHMFDLLNKSVLHTFGEIVDPYRWQPALPGPDQYLGHDFARTPLRKTAWMHQRVDVDYNGWWMCLIPTQVIREIGLSLPVFIKWDDAEYGLRAKAAGYHTVSLPGAACWHVSWIDKDDLVGWQAYFHTRNRLISGLLHSPYPYGGELVRRAEMDDVKHLVSMQYYTVEGRLQAQRDLLAGPDRLHEILPQRLPELRARMANHDDSTLRPEVDEFPQVHAPKPRRPRRWGTPSMSRMVLEGGKAVARQFLPLREGAEHNPQTLIAHKDNKWWNVAQYDSALVTNAEGTGIAWYRRKPELMRSMLRESATNHARILAEFPRLRQAYQEALPRITSFEAWERTFGIEPRDRGTEQ</sequence>
<dbReference type="Pfam" id="PF19320">
    <property type="entry name" value="GlfT2_domain3"/>
    <property type="match status" value="1"/>
</dbReference>
<feature type="domain" description="Galactofuranosyltransferase GlfT2 N-terminal" evidence="5">
    <location>
        <begin position="26"/>
        <end position="166"/>
    </location>
</feature>
<keyword evidence="4 7" id="KW-0808">Transferase</keyword>
<dbReference type="AlphaFoldDB" id="A0A6I3IQS3"/>
<keyword evidence="3" id="KW-0328">Glycosyltransferase</keyword>
<dbReference type="InterPro" id="IPR045699">
    <property type="entry name" value="GlfT2_C"/>
</dbReference>
<reference evidence="7 8" key="1">
    <citation type="submission" date="2019-11" db="EMBL/GenBank/DDBJ databases">
        <title>Whole genome sequencing identifies a novel species of the genus Arsenicicoccus isolated from human blood.</title>
        <authorList>
            <person name="Jeong J.H."/>
            <person name="Kweon O.J."/>
            <person name="Kim H.R."/>
            <person name="Kim T.-H."/>
            <person name="Ha S.-M."/>
            <person name="Lee M.-K."/>
        </authorList>
    </citation>
    <scope>NUCLEOTIDE SEQUENCE [LARGE SCALE GENOMIC DNA]</scope>
    <source>
        <strain evidence="7 8">MKL-02</strain>
    </source>
</reference>
<dbReference type="Proteomes" id="UP000431092">
    <property type="component" value="Unassembled WGS sequence"/>
</dbReference>
<dbReference type="SUPFAM" id="SSF53448">
    <property type="entry name" value="Nucleotide-diphospho-sugar transferases"/>
    <property type="match status" value="1"/>
</dbReference>
<dbReference type="GO" id="GO:0016757">
    <property type="term" value="F:glycosyltransferase activity"/>
    <property type="evidence" value="ECO:0007669"/>
    <property type="project" value="UniProtKB-KW"/>
</dbReference>
<comment type="pathway">
    <text evidence="1">Cell wall biogenesis; cell wall polysaccharide biosynthesis.</text>
</comment>
<dbReference type="InterPro" id="IPR040492">
    <property type="entry name" value="GlfT2_N"/>
</dbReference>
<dbReference type="Gene3D" id="3.90.550.60">
    <property type="match status" value="1"/>
</dbReference>
<keyword evidence="8" id="KW-1185">Reference proteome</keyword>